<gene>
    <name evidence="3" type="ORF">ACFO3S_21360</name>
</gene>
<reference evidence="4" key="1">
    <citation type="journal article" date="2019" name="Int. J. Syst. Evol. Microbiol.">
        <title>The Global Catalogue of Microorganisms (GCM) 10K type strain sequencing project: providing services to taxonomists for standard genome sequencing and annotation.</title>
        <authorList>
            <consortium name="The Broad Institute Genomics Platform"/>
            <consortium name="The Broad Institute Genome Sequencing Center for Infectious Disease"/>
            <person name="Wu L."/>
            <person name="Ma J."/>
        </authorList>
    </citation>
    <scope>NUCLEOTIDE SEQUENCE [LARGE SCALE GENOMIC DNA]</scope>
    <source>
        <strain evidence="4">CCUG 49571</strain>
    </source>
</reference>
<keyword evidence="4" id="KW-1185">Reference proteome</keyword>
<organism evidence="3 4">
    <name type="scientific">Cohnella hongkongensis</name>
    <dbReference type="NCBI Taxonomy" id="178337"/>
    <lineage>
        <taxon>Bacteria</taxon>
        <taxon>Bacillati</taxon>
        <taxon>Bacillota</taxon>
        <taxon>Bacilli</taxon>
        <taxon>Bacillales</taxon>
        <taxon>Paenibacillaceae</taxon>
        <taxon>Cohnella</taxon>
    </lineage>
</organism>
<dbReference type="RefSeq" id="WP_378100227.1">
    <property type="nucleotide sequence ID" value="NZ_JBHSEP010000019.1"/>
</dbReference>
<feature type="domain" description="Activator of Hsp90 ATPase homologue 1/2-like C-terminal" evidence="2">
    <location>
        <begin position="26"/>
        <end position="133"/>
    </location>
</feature>
<accession>A0ABV9FGL2</accession>
<evidence type="ECO:0000313" key="4">
    <source>
        <dbReference type="Proteomes" id="UP001596028"/>
    </source>
</evidence>
<comment type="caution">
    <text evidence="3">The sequence shown here is derived from an EMBL/GenBank/DDBJ whole genome shotgun (WGS) entry which is preliminary data.</text>
</comment>
<dbReference type="CDD" id="cd08899">
    <property type="entry name" value="SRPBCC_CalC_Aha1-like_6"/>
    <property type="match status" value="1"/>
</dbReference>
<name>A0ABV9FGL2_9BACL</name>
<evidence type="ECO:0000256" key="1">
    <source>
        <dbReference type="ARBA" id="ARBA00006817"/>
    </source>
</evidence>
<dbReference type="EMBL" id="JBHSEP010000019">
    <property type="protein sequence ID" value="MFC4600807.1"/>
    <property type="molecule type" value="Genomic_DNA"/>
</dbReference>
<evidence type="ECO:0000259" key="2">
    <source>
        <dbReference type="Pfam" id="PF08327"/>
    </source>
</evidence>
<dbReference type="InterPro" id="IPR013538">
    <property type="entry name" value="ASHA1/2-like_C"/>
</dbReference>
<dbReference type="InterPro" id="IPR023393">
    <property type="entry name" value="START-like_dom_sf"/>
</dbReference>
<proteinExistence type="inferred from homology"/>
<protein>
    <submittedName>
        <fullName evidence="3">SRPBCC family protein</fullName>
    </submittedName>
</protein>
<dbReference type="SUPFAM" id="SSF55961">
    <property type="entry name" value="Bet v1-like"/>
    <property type="match status" value="1"/>
</dbReference>
<evidence type="ECO:0000313" key="3">
    <source>
        <dbReference type="EMBL" id="MFC4600807.1"/>
    </source>
</evidence>
<comment type="similarity">
    <text evidence="1">Belongs to the AHA1 family.</text>
</comment>
<dbReference type="Proteomes" id="UP001596028">
    <property type="component" value="Unassembled WGS sequence"/>
</dbReference>
<dbReference type="Gene3D" id="3.30.530.20">
    <property type="match status" value="1"/>
</dbReference>
<sequence>MNEYGTLYEVDGRYALKFERVFTQHPERVFRDITNPDYFSQWYPFATGEMELKRGGKIAFDDGEGSAYEGIIIKFEPPLAFAFREYDDLLNIELQLEGEGCRMLFTHTFDDRSMAVMTAAGWHRCLDALRQIVNGHPVEWKDNSAELREFYKEAFNLND</sequence>
<dbReference type="Pfam" id="PF08327">
    <property type="entry name" value="AHSA1"/>
    <property type="match status" value="1"/>
</dbReference>